<dbReference type="AlphaFoldDB" id="A0A972FU07"/>
<dbReference type="Proteomes" id="UP000712080">
    <property type="component" value="Unassembled WGS sequence"/>
</dbReference>
<reference evidence="1" key="1">
    <citation type="submission" date="2020-02" db="EMBL/GenBank/DDBJ databases">
        <title>Flavobacterium sp. genome.</title>
        <authorList>
            <person name="Jung H.S."/>
            <person name="Baek J.H."/>
            <person name="Jeon C.O."/>
        </authorList>
    </citation>
    <scope>NUCLEOTIDE SEQUENCE</scope>
    <source>
        <strain evidence="1">SE-s28</strain>
    </source>
</reference>
<evidence type="ECO:0000313" key="1">
    <source>
        <dbReference type="EMBL" id="NMH27997.1"/>
    </source>
</evidence>
<gene>
    <name evidence="1" type="ORF">G6047_08130</name>
</gene>
<dbReference type="EMBL" id="JAAMPU010000103">
    <property type="protein sequence ID" value="NMH27997.1"/>
    <property type="molecule type" value="Genomic_DNA"/>
</dbReference>
<protein>
    <submittedName>
        <fullName evidence="1">Uncharacterized protein</fullName>
    </submittedName>
</protein>
<organism evidence="1 2">
    <name type="scientific">Flavobacterium silvaticum</name>
    <dbReference type="NCBI Taxonomy" id="1852020"/>
    <lineage>
        <taxon>Bacteria</taxon>
        <taxon>Pseudomonadati</taxon>
        <taxon>Bacteroidota</taxon>
        <taxon>Flavobacteriia</taxon>
        <taxon>Flavobacteriales</taxon>
        <taxon>Flavobacteriaceae</taxon>
        <taxon>Flavobacterium</taxon>
    </lineage>
</organism>
<comment type="caution">
    <text evidence="1">The sequence shown here is derived from an EMBL/GenBank/DDBJ whole genome shotgun (WGS) entry which is preliminary data.</text>
</comment>
<dbReference type="RefSeq" id="WP_169527099.1">
    <property type="nucleotide sequence ID" value="NZ_JAAMPU010000103.1"/>
</dbReference>
<evidence type="ECO:0000313" key="2">
    <source>
        <dbReference type="Proteomes" id="UP000712080"/>
    </source>
</evidence>
<proteinExistence type="predicted"/>
<keyword evidence="2" id="KW-1185">Reference proteome</keyword>
<sequence length="127" mass="14251">MMTELPYTDSNVALIQDFLDETRRRISAGVEVTFTNKANLELQSLALTYDIETDDIINAIVNLSTENYYRGIDPSGNADFNVCAFCTKVGEANIEIYLKYGLEAAGLQILLFSNHIPNHPMIQPFKN</sequence>
<name>A0A972FU07_9FLAO</name>
<accession>A0A972FU07</accession>